<dbReference type="SUPFAM" id="SSF47928">
    <property type="entry name" value="N-terminal domain of the delta subunit of the F1F0-ATP synthase"/>
    <property type="match status" value="1"/>
</dbReference>
<evidence type="ECO:0000256" key="4">
    <source>
        <dbReference type="ARBA" id="ARBA00023065"/>
    </source>
</evidence>
<comment type="subcellular location">
    <subcellularLocation>
        <location evidence="7">Cell membrane</location>
        <topology evidence="7">Peripheral membrane protein</topology>
    </subcellularLocation>
    <subcellularLocation>
        <location evidence="1">Membrane</location>
    </subcellularLocation>
</comment>
<dbReference type="EMBL" id="CP148066">
    <property type="protein sequence ID" value="WXL28545.1"/>
    <property type="molecule type" value="Genomic_DNA"/>
</dbReference>
<evidence type="ECO:0000256" key="3">
    <source>
        <dbReference type="ARBA" id="ARBA00022781"/>
    </source>
</evidence>
<protein>
    <recommendedName>
        <fullName evidence="7">ATP synthase subunit delta</fullName>
    </recommendedName>
    <alternativeName>
        <fullName evidence="7">ATP synthase F(1) sector subunit delta</fullName>
    </alternativeName>
    <alternativeName>
        <fullName evidence="7">F-type ATPase subunit delta</fullName>
        <shortName evidence="7">F-ATPase subunit delta</shortName>
    </alternativeName>
</protein>
<evidence type="ECO:0000256" key="1">
    <source>
        <dbReference type="ARBA" id="ARBA00004370"/>
    </source>
</evidence>
<comment type="function">
    <text evidence="7">This protein is part of the stalk that links CF(0) to CF(1). It either transmits conformational changes from CF(0) to CF(1) or is implicated in proton conduction.</text>
</comment>
<evidence type="ECO:0000313" key="8">
    <source>
        <dbReference type="EMBL" id="WXL28545.1"/>
    </source>
</evidence>
<gene>
    <name evidence="7" type="primary">atpH</name>
    <name evidence="8" type="ORF">WG616_00740</name>
</gene>
<sequence>MNNSEIIHNYALAIFELAKENNKLDVCFVDFKLIEESIIDNPQYLKILNAYSIEDSQKFQVIDETFNGADSLILNFLKVMTKNKVIKKLKKIFEQFESFYYAFKNIKHGYIYSTKPLTNFEINDFEQVFSKKYNMELVLTNKIDPKLIGGLRIVIDDQVIDNSISSQLNKMKELILK</sequence>
<dbReference type="InterPro" id="IPR026015">
    <property type="entry name" value="ATP_synth_OSCP/delta_N_sf"/>
</dbReference>
<keyword evidence="6 7" id="KW-0066">ATP synthesis</keyword>
<organism evidence="8 9">
    <name type="scientific">[Mycoplasma] gypis</name>
    <dbReference type="NCBI Taxonomy" id="92404"/>
    <lineage>
        <taxon>Bacteria</taxon>
        <taxon>Bacillati</taxon>
        <taxon>Mycoplasmatota</taxon>
        <taxon>Mycoplasmoidales</taxon>
        <taxon>Metamycoplasmataceae</taxon>
        <taxon>Metamycoplasma</taxon>
    </lineage>
</organism>
<dbReference type="HAMAP" id="MF_01416">
    <property type="entry name" value="ATP_synth_delta_bact"/>
    <property type="match status" value="1"/>
</dbReference>
<dbReference type="NCBIfam" id="NF009975">
    <property type="entry name" value="PRK13436.1"/>
    <property type="match status" value="1"/>
</dbReference>
<dbReference type="Pfam" id="PF00213">
    <property type="entry name" value="OSCP"/>
    <property type="match status" value="1"/>
</dbReference>
<dbReference type="NCBIfam" id="TIGR01145">
    <property type="entry name" value="ATP_synt_delta"/>
    <property type="match status" value="1"/>
</dbReference>
<accession>A0ABZ2RND4</accession>
<keyword evidence="7" id="KW-0139">CF(1)</keyword>
<keyword evidence="4 7" id="KW-0406">Ion transport</keyword>
<dbReference type="InterPro" id="IPR000711">
    <property type="entry name" value="ATPase_OSCP/dsu"/>
</dbReference>
<dbReference type="Proteomes" id="UP001460679">
    <property type="component" value="Chromosome"/>
</dbReference>
<reference evidence="8" key="1">
    <citation type="submission" date="2024-03" db="EMBL/GenBank/DDBJ databases">
        <title>Complete genome sequence of Mycoplasma gypis type strain B1/T1.</title>
        <authorList>
            <person name="Spergser J."/>
        </authorList>
    </citation>
    <scope>NUCLEOTIDE SEQUENCE [LARGE SCALE GENOMIC DNA]</scope>
    <source>
        <strain evidence="8">B1/T1</strain>
    </source>
</reference>
<dbReference type="Gene3D" id="1.10.520.20">
    <property type="entry name" value="N-terminal domain of the delta subunit of the F1F0-ATP synthase"/>
    <property type="match status" value="1"/>
</dbReference>
<evidence type="ECO:0000313" key="9">
    <source>
        <dbReference type="Proteomes" id="UP001460679"/>
    </source>
</evidence>
<evidence type="ECO:0000256" key="7">
    <source>
        <dbReference type="HAMAP-Rule" id="MF_01416"/>
    </source>
</evidence>
<keyword evidence="2 7" id="KW-0813">Transport</keyword>
<evidence type="ECO:0000256" key="2">
    <source>
        <dbReference type="ARBA" id="ARBA00022448"/>
    </source>
</evidence>
<evidence type="ECO:0000256" key="5">
    <source>
        <dbReference type="ARBA" id="ARBA00023136"/>
    </source>
</evidence>
<keyword evidence="9" id="KW-1185">Reference proteome</keyword>
<comment type="similarity">
    <text evidence="7">Belongs to the ATPase delta chain family.</text>
</comment>
<evidence type="ECO:0000256" key="6">
    <source>
        <dbReference type="ARBA" id="ARBA00023310"/>
    </source>
</evidence>
<dbReference type="RefSeq" id="WP_205498808.1">
    <property type="nucleotide sequence ID" value="NZ_CP148066.1"/>
</dbReference>
<name>A0ABZ2RND4_9BACT</name>
<dbReference type="PRINTS" id="PR00125">
    <property type="entry name" value="ATPASEDELTA"/>
</dbReference>
<dbReference type="PANTHER" id="PTHR11910">
    <property type="entry name" value="ATP SYNTHASE DELTA CHAIN"/>
    <property type="match status" value="1"/>
</dbReference>
<keyword evidence="7" id="KW-1003">Cell membrane</keyword>
<keyword evidence="3 7" id="KW-0375">Hydrogen ion transport</keyword>
<proteinExistence type="inferred from homology"/>
<keyword evidence="5 7" id="KW-0472">Membrane</keyword>
<comment type="function">
    <text evidence="7">F(1)F(0) ATP synthase produces ATP from ADP in the presence of a proton or sodium gradient. F-type ATPases consist of two structural domains, F(1) containing the extramembraneous catalytic core and F(0) containing the membrane proton channel, linked together by a central stalk and a peripheral stalk. During catalysis, ATP synthesis in the catalytic domain of F(1) is coupled via a rotary mechanism of the central stalk subunits to proton translocation.</text>
</comment>